<name>A0AAD4BWW3_BOLED</name>
<reference evidence="2" key="2">
    <citation type="journal article" date="2020" name="Nat. Commun.">
        <title>Large-scale genome sequencing of mycorrhizal fungi provides insights into the early evolution of symbiotic traits.</title>
        <authorList>
            <person name="Miyauchi S."/>
            <person name="Kiss E."/>
            <person name="Kuo A."/>
            <person name="Drula E."/>
            <person name="Kohler A."/>
            <person name="Sanchez-Garcia M."/>
            <person name="Morin E."/>
            <person name="Andreopoulos B."/>
            <person name="Barry K.W."/>
            <person name="Bonito G."/>
            <person name="Buee M."/>
            <person name="Carver A."/>
            <person name="Chen C."/>
            <person name="Cichocki N."/>
            <person name="Clum A."/>
            <person name="Culley D."/>
            <person name="Crous P.W."/>
            <person name="Fauchery L."/>
            <person name="Girlanda M."/>
            <person name="Hayes R.D."/>
            <person name="Keri Z."/>
            <person name="LaButti K."/>
            <person name="Lipzen A."/>
            <person name="Lombard V."/>
            <person name="Magnuson J."/>
            <person name="Maillard F."/>
            <person name="Murat C."/>
            <person name="Nolan M."/>
            <person name="Ohm R.A."/>
            <person name="Pangilinan J."/>
            <person name="Pereira M.F."/>
            <person name="Perotto S."/>
            <person name="Peter M."/>
            <person name="Pfister S."/>
            <person name="Riley R."/>
            <person name="Sitrit Y."/>
            <person name="Stielow J.B."/>
            <person name="Szollosi G."/>
            <person name="Zifcakova L."/>
            <person name="Stursova M."/>
            <person name="Spatafora J.W."/>
            <person name="Tedersoo L."/>
            <person name="Vaario L.M."/>
            <person name="Yamada A."/>
            <person name="Yan M."/>
            <person name="Wang P."/>
            <person name="Xu J."/>
            <person name="Bruns T."/>
            <person name="Baldrian P."/>
            <person name="Vilgalys R."/>
            <person name="Dunand C."/>
            <person name="Henrissat B."/>
            <person name="Grigoriev I.V."/>
            <person name="Hibbett D."/>
            <person name="Nagy L.G."/>
            <person name="Martin F.M."/>
        </authorList>
    </citation>
    <scope>NUCLEOTIDE SEQUENCE</scope>
    <source>
        <strain evidence="2">BED1</strain>
    </source>
</reference>
<dbReference type="EMBL" id="WHUW01000009">
    <property type="protein sequence ID" value="KAF8442182.1"/>
    <property type="molecule type" value="Genomic_DNA"/>
</dbReference>
<keyword evidence="3" id="KW-1185">Reference proteome</keyword>
<gene>
    <name evidence="2" type="ORF">L210DRAFT_3629840</name>
</gene>
<sequence length="151" mass="16727">MIRLIWIIHDSGYRRLITPPVTRGIRVDRRGLECRAPWCPRGSLGMACRKERKMNRCTKNKRQPVLRIKIIVRLIPIPSGNRQGTGVHVKNQNAPDGDTRDNHDDDVNRGAKQSGAGPLMKTTGAQNNTKGVVKRSLIAALATLGLKLGYG</sequence>
<evidence type="ECO:0000256" key="1">
    <source>
        <dbReference type="SAM" id="MobiDB-lite"/>
    </source>
</evidence>
<proteinExistence type="predicted"/>
<organism evidence="2 3">
    <name type="scientific">Boletus edulis BED1</name>
    <dbReference type="NCBI Taxonomy" id="1328754"/>
    <lineage>
        <taxon>Eukaryota</taxon>
        <taxon>Fungi</taxon>
        <taxon>Dikarya</taxon>
        <taxon>Basidiomycota</taxon>
        <taxon>Agaricomycotina</taxon>
        <taxon>Agaricomycetes</taxon>
        <taxon>Agaricomycetidae</taxon>
        <taxon>Boletales</taxon>
        <taxon>Boletineae</taxon>
        <taxon>Boletaceae</taxon>
        <taxon>Boletoideae</taxon>
        <taxon>Boletus</taxon>
    </lineage>
</organism>
<dbReference type="Proteomes" id="UP001194468">
    <property type="component" value="Unassembled WGS sequence"/>
</dbReference>
<dbReference type="AlphaFoldDB" id="A0AAD4BWW3"/>
<comment type="caution">
    <text evidence="2">The sequence shown here is derived from an EMBL/GenBank/DDBJ whole genome shotgun (WGS) entry which is preliminary data.</text>
</comment>
<feature type="compositionally biased region" description="Polar residues" evidence="1">
    <location>
        <begin position="82"/>
        <end position="94"/>
    </location>
</feature>
<evidence type="ECO:0000313" key="2">
    <source>
        <dbReference type="EMBL" id="KAF8442182.1"/>
    </source>
</evidence>
<feature type="compositionally biased region" description="Basic and acidic residues" evidence="1">
    <location>
        <begin position="97"/>
        <end position="109"/>
    </location>
</feature>
<evidence type="ECO:0000313" key="3">
    <source>
        <dbReference type="Proteomes" id="UP001194468"/>
    </source>
</evidence>
<reference evidence="2" key="1">
    <citation type="submission" date="2019-10" db="EMBL/GenBank/DDBJ databases">
        <authorList>
            <consortium name="DOE Joint Genome Institute"/>
            <person name="Kuo A."/>
            <person name="Miyauchi S."/>
            <person name="Kiss E."/>
            <person name="Drula E."/>
            <person name="Kohler A."/>
            <person name="Sanchez-Garcia M."/>
            <person name="Andreopoulos B."/>
            <person name="Barry K.W."/>
            <person name="Bonito G."/>
            <person name="Buee M."/>
            <person name="Carver A."/>
            <person name="Chen C."/>
            <person name="Cichocki N."/>
            <person name="Clum A."/>
            <person name="Culley D."/>
            <person name="Crous P.W."/>
            <person name="Fauchery L."/>
            <person name="Girlanda M."/>
            <person name="Hayes R."/>
            <person name="Keri Z."/>
            <person name="LaButti K."/>
            <person name="Lipzen A."/>
            <person name="Lombard V."/>
            <person name="Magnuson J."/>
            <person name="Maillard F."/>
            <person name="Morin E."/>
            <person name="Murat C."/>
            <person name="Nolan M."/>
            <person name="Ohm R."/>
            <person name="Pangilinan J."/>
            <person name="Pereira M."/>
            <person name="Perotto S."/>
            <person name="Peter M."/>
            <person name="Riley R."/>
            <person name="Sitrit Y."/>
            <person name="Stielow B."/>
            <person name="Szollosi G."/>
            <person name="Zifcakova L."/>
            <person name="Stursova M."/>
            <person name="Spatafora J.W."/>
            <person name="Tedersoo L."/>
            <person name="Vaario L.-M."/>
            <person name="Yamada A."/>
            <person name="Yan M."/>
            <person name="Wang P."/>
            <person name="Xu J."/>
            <person name="Bruns T."/>
            <person name="Baldrian P."/>
            <person name="Vilgalys R."/>
            <person name="Henrissat B."/>
            <person name="Grigoriev I.V."/>
            <person name="Hibbett D."/>
            <person name="Nagy L.G."/>
            <person name="Martin F.M."/>
        </authorList>
    </citation>
    <scope>NUCLEOTIDE SEQUENCE</scope>
    <source>
        <strain evidence="2">BED1</strain>
    </source>
</reference>
<accession>A0AAD4BWW3</accession>
<protein>
    <submittedName>
        <fullName evidence="2">Uncharacterized protein</fullName>
    </submittedName>
</protein>
<feature type="region of interest" description="Disordered" evidence="1">
    <location>
        <begin position="82"/>
        <end position="126"/>
    </location>
</feature>